<keyword evidence="1" id="KW-0472">Membrane</keyword>
<gene>
    <name evidence="3" type="ORF">CCUR1050_LOCUS18151</name>
</gene>
<evidence type="ECO:0000256" key="1">
    <source>
        <dbReference type="SAM" id="Phobius"/>
    </source>
</evidence>
<feature type="transmembrane region" description="Helical" evidence="1">
    <location>
        <begin position="140"/>
        <end position="157"/>
    </location>
</feature>
<feature type="chain" id="PRO_5031520284" evidence="2">
    <location>
        <begin position="18"/>
        <end position="314"/>
    </location>
</feature>
<feature type="transmembrane region" description="Helical" evidence="1">
    <location>
        <begin position="268"/>
        <end position="287"/>
    </location>
</feature>
<keyword evidence="1" id="KW-1133">Transmembrane helix</keyword>
<feature type="signal peptide" evidence="2">
    <location>
        <begin position="1"/>
        <end position="17"/>
    </location>
</feature>
<dbReference type="EMBL" id="HBEZ01032844">
    <property type="protein sequence ID" value="CAD8640467.1"/>
    <property type="molecule type" value="Transcribed_RNA"/>
</dbReference>
<reference evidence="3" key="1">
    <citation type="submission" date="2021-01" db="EMBL/GenBank/DDBJ databases">
        <authorList>
            <person name="Corre E."/>
            <person name="Pelletier E."/>
            <person name="Niang G."/>
            <person name="Scheremetjew M."/>
            <person name="Finn R."/>
            <person name="Kale V."/>
            <person name="Holt S."/>
            <person name="Cochrane G."/>
            <person name="Meng A."/>
            <person name="Brown T."/>
            <person name="Cohen L."/>
        </authorList>
    </citation>
    <scope>NUCLEOTIDE SEQUENCE</scope>
    <source>
        <strain evidence="3">CCAP979/52</strain>
    </source>
</reference>
<keyword evidence="2" id="KW-0732">Signal</keyword>
<keyword evidence="1" id="KW-0812">Transmembrane</keyword>
<dbReference type="AlphaFoldDB" id="A0A7S0MG27"/>
<name>A0A7S0MG27_9CRYP</name>
<organism evidence="3">
    <name type="scientific">Cryptomonas curvata</name>
    <dbReference type="NCBI Taxonomy" id="233186"/>
    <lineage>
        <taxon>Eukaryota</taxon>
        <taxon>Cryptophyceae</taxon>
        <taxon>Cryptomonadales</taxon>
        <taxon>Cryptomonadaceae</taxon>
        <taxon>Cryptomonas</taxon>
    </lineage>
</organism>
<feature type="transmembrane region" description="Helical" evidence="1">
    <location>
        <begin position="169"/>
        <end position="187"/>
    </location>
</feature>
<accession>A0A7S0MG27</accession>
<sequence length="314" mass="35952">MQHQVLLTLAMICISGALPQSSLLDDFDANIMKCTNTTVEERKICRSELMEETQLKIQLENLRVLMARAHSEETRWRTEHEHNFRKDAVAERRDAEAERRSAVAERRENITFEHALQKDAAADRSLVFPGLTVDPYDEKSVIIALITLASFLAFGILNCCRHDSRQPMLIVNTFVLIMFSIINGLVLVDTSKWFIWLPVSTVIMVLGVVLPIHFMGDGRVSFYAVLTNSDTEKTLNYYLMVIMIVEALAVMLRYAVFSLSPYPEHWRYWAALVVFFAMMVLFYCLRLNCSIRRAVGGVLFMATMLAVLTMRLEP</sequence>
<evidence type="ECO:0000313" key="3">
    <source>
        <dbReference type="EMBL" id="CAD8640467.1"/>
    </source>
</evidence>
<feature type="transmembrane region" description="Helical" evidence="1">
    <location>
        <begin position="294"/>
        <end position="312"/>
    </location>
</feature>
<feature type="transmembrane region" description="Helical" evidence="1">
    <location>
        <begin position="235"/>
        <end position="256"/>
    </location>
</feature>
<evidence type="ECO:0000256" key="2">
    <source>
        <dbReference type="SAM" id="SignalP"/>
    </source>
</evidence>
<feature type="transmembrane region" description="Helical" evidence="1">
    <location>
        <begin position="193"/>
        <end position="214"/>
    </location>
</feature>
<protein>
    <submittedName>
        <fullName evidence="3">Uncharacterized protein</fullName>
    </submittedName>
</protein>
<proteinExistence type="predicted"/>